<proteinExistence type="predicted"/>
<protein>
    <submittedName>
        <fullName evidence="1">Uncharacterized protein</fullName>
    </submittedName>
</protein>
<evidence type="ECO:0000313" key="1">
    <source>
        <dbReference type="EMBL" id="OEJ28631.1"/>
    </source>
</evidence>
<evidence type="ECO:0000313" key="2">
    <source>
        <dbReference type="Proteomes" id="UP000095759"/>
    </source>
</evidence>
<reference evidence="1 2" key="1">
    <citation type="submission" date="2016-08" db="EMBL/GenBank/DDBJ databases">
        <title>Complete genome sequence of Streptomyces agglomeratus strain 6-3-2, a novel anti-MRSA actinomycete isolated from Wuli of Tebit, China.</title>
        <authorList>
            <person name="Chen X."/>
        </authorList>
    </citation>
    <scope>NUCLEOTIDE SEQUENCE [LARGE SCALE GENOMIC DNA]</scope>
    <source>
        <strain evidence="1 2">6-3-2</strain>
    </source>
</reference>
<accession>A0A1E5PGH6</accession>
<sequence length="248" mass="29194">MTAVWWVAMLGALGVCWTISRLIRYPGGWAYAFHEEHQEERQALADARKFVRELQSTARRETWQARTEVKRAEWAYRRRVRRAEFELEQLRTPHRGPRVERLGRITLHEHTVLVADEELRLPHVQVRFELARSKHVSYVYLKEPDGRECMERYEGEEYPEEAVRRFTVRIQNAAVAAQRLRERRAGTIRALEAGLREAEKATEPIAVAQERLEKTRARHSADRELPRARAALDDARKGWQDLTGRRPL</sequence>
<organism evidence="1 2">
    <name type="scientific">Streptomyces agglomeratus</name>
    <dbReference type="NCBI Taxonomy" id="285458"/>
    <lineage>
        <taxon>Bacteria</taxon>
        <taxon>Bacillati</taxon>
        <taxon>Actinomycetota</taxon>
        <taxon>Actinomycetes</taxon>
        <taxon>Kitasatosporales</taxon>
        <taxon>Streptomycetaceae</taxon>
        <taxon>Streptomyces</taxon>
    </lineage>
</organism>
<dbReference type="AlphaFoldDB" id="A0A1E5PGH6"/>
<comment type="caution">
    <text evidence="1">The sequence shown here is derived from an EMBL/GenBank/DDBJ whole genome shotgun (WGS) entry which is preliminary data.</text>
</comment>
<gene>
    <name evidence="1" type="ORF">AS594_33330</name>
</gene>
<keyword evidence="2" id="KW-1185">Reference proteome</keyword>
<dbReference type="EMBL" id="MEHJ01000001">
    <property type="protein sequence ID" value="OEJ28631.1"/>
    <property type="molecule type" value="Genomic_DNA"/>
</dbReference>
<dbReference type="Proteomes" id="UP000095759">
    <property type="component" value="Unassembled WGS sequence"/>
</dbReference>
<name>A0A1E5PGH6_9ACTN</name>